<feature type="signal peptide" evidence="1">
    <location>
        <begin position="1"/>
        <end position="31"/>
    </location>
</feature>
<dbReference type="RefSeq" id="WP_121240275.1">
    <property type="nucleotide sequence ID" value="NZ_BHVV01000002.1"/>
</dbReference>
<sequence>MNNKKEHVIRSKRSLLALLALFPLLSTWAYAEIGIPTIPPGRFFKWDIAPKGSRIEVDFIVTEYRVYEFDIGFGNKNDPDAKDQSWRDDDKNWQFISGGRDKLNNGMYPHPSVVVPVHIKVEKLLNVSAAPALVTEQTIDTESRYAGGNLVMRRIIHQKLRPGKYRVTAITTRESSLPDSLGTYLRIGFYAKASILNDDE</sequence>
<evidence type="ECO:0000313" key="4">
    <source>
        <dbReference type="Proteomes" id="UP000268908"/>
    </source>
</evidence>
<feature type="chain" id="PRO_5019788453" description="DUF5625 domain-containing protein" evidence="1">
    <location>
        <begin position="32"/>
        <end position="200"/>
    </location>
</feature>
<comment type="caution">
    <text evidence="3">The sequence shown here is derived from an EMBL/GenBank/DDBJ whole genome shotgun (WGS) entry which is preliminary data.</text>
</comment>
<dbReference type="Proteomes" id="UP000268908">
    <property type="component" value="Unassembled WGS sequence"/>
</dbReference>
<gene>
    <name evidence="3" type="ORF">DFR35_0927</name>
</gene>
<accession>A0A497XLS7</accession>
<dbReference type="AlphaFoldDB" id="A0A497XLS7"/>
<dbReference type="Pfam" id="PF18539">
    <property type="entry name" value="DUF5625"/>
    <property type="match status" value="1"/>
</dbReference>
<feature type="domain" description="DUF5625" evidence="2">
    <location>
        <begin position="48"/>
        <end position="172"/>
    </location>
</feature>
<dbReference type="EMBL" id="RCCI01000004">
    <property type="protein sequence ID" value="RLJ68367.1"/>
    <property type="molecule type" value="Genomic_DNA"/>
</dbReference>
<organism evidence="3 4">
    <name type="scientific">Sulfurisoma sediminicola</name>
    <dbReference type="NCBI Taxonomy" id="1381557"/>
    <lineage>
        <taxon>Bacteria</taxon>
        <taxon>Pseudomonadati</taxon>
        <taxon>Pseudomonadota</taxon>
        <taxon>Betaproteobacteria</taxon>
        <taxon>Nitrosomonadales</taxon>
        <taxon>Sterolibacteriaceae</taxon>
        <taxon>Sulfurisoma</taxon>
    </lineage>
</organism>
<evidence type="ECO:0000313" key="3">
    <source>
        <dbReference type="EMBL" id="RLJ68367.1"/>
    </source>
</evidence>
<keyword evidence="4" id="KW-1185">Reference proteome</keyword>
<evidence type="ECO:0000256" key="1">
    <source>
        <dbReference type="SAM" id="SignalP"/>
    </source>
</evidence>
<evidence type="ECO:0000259" key="2">
    <source>
        <dbReference type="Pfam" id="PF18539"/>
    </source>
</evidence>
<proteinExistence type="predicted"/>
<protein>
    <recommendedName>
        <fullName evidence="2">DUF5625 domain-containing protein</fullName>
    </recommendedName>
</protein>
<dbReference type="InterPro" id="IPR041008">
    <property type="entry name" value="DUF5625"/>
</dbReference>
<reference evidence="3 4" key="1">
    <citation type="submission" date="2018-10" db="EMBL/GenBank/DDBJ databases">
        <title>Genomic Encyclopedia of Type Strains, Phase IV (KMG-IV): sequencing the most valuable type-strain genomes for metagenomic binning, comparative biology and taxonomic classification.</title>
        <authorList>
            <person name="Goeker M."/>
        </authorList>
    </citation>
    <scope>NUCLEOTIDE SEQUENCE [LARGE SCALE GENOMIC DNA]</scope>
    <source>
        <strain evidence="3 4">DSM 26916</strain>
    </source>
</reference>
<name>A0A497XLS7_9PROT</name>
<keyword evidence="1" id="KW-0732">Signal</keyword>
<dbReference type="Gene3D" id="2.60.120.790">
    <property type="match status" value="1"/>
</dbReference>